<dbReference type="PANTHER" id="PTHR43459">
    <property type="entry name" value="ENOYL-COA HYDRATASE"/>
    <property type="match status" value="1"/>
</dbReference>
<proteinExistence type="predicted"/>
<sequence length="283" mass="30714">MGYQDYASMRVSIDNGVAFVTIDHPPMNLLDVSLLAELDRFQTEVRNDADVRVVVFDSADPDYFVAHFDVANILNRPPSPPLAPGELSAYQQLLERYRSLPQVTITVIEGRMRGAGAEFALAFDMRFGAVGLAVLGQPEVGLGLVTGGGATQHLPAMMGRARALEILLGSGDFDAVAAERYGWINRALPAEQIGSFVRELALRIASFPTYAVRLAKQAVDLPATPLHDRLSEEARLFIQAKAEPEAIRRMRAFLASGGQTREGELDMEILLAKLGPGDDVPAP</sequence>
<gene>
    <name evidence="1" type="ORF">F0L68_35130</name>
</gene>
<dbReference type="Proteomes" id="UP000323454">
    <property type="component" value="Unassembled WGS sequence"/>
</dbReference>
<dbReference type="PANTHER" id="PTHR43459:SF1">
    <property type="entry name" value="EG:BACN32G11.4 PROTEIN"/>
    <property type="match status" value="1"/>
</dbReference>
<evidence type="ECO:0000313" key="1">
    <source>
        <dbReference type="EMBL" id="KAA2252552.1"/>
    </source>
</evidence>
<dbReference type="RefSeq" id="WP_149854209.1">
    <property type="nucleotide sequence ID" value="NZ_VUOB01000074.1"/>
</dbReference>
<protein>
    <submittedName>
        <fullName evidence="1">Enoyl-CoA hydratase/isomerase family protein</fullName>
    </submittedName>
</protein>
<evidence type="ECO:0000313" key="2">
    <source>
        <dbReference type="Proteomes" id="UP000323454"/>
    </source>
</evidence>
<dbReference type="AlphaFoldDB" id="A0A5B2WPC0"/>
<dbReference type="InterPro" id="IPR001753">
    <property type="entry name" value="Enoyl-CoA_hydra/iso"/>
</dbReference>
<accession>A0A5B2WPC0</accession>
<name>A0A5B2WPC0_9PSEU</name>
<dbReference type="InterPro" id="IPR029045">
    <property type="entry name" value="ClpP/crotonase-like_dom_sf"/>
</dbReference>
<organism evidence="1 2">
    <name type="scientific">Solihabitans fulvus</name>
    <dbReference type="NCBI Taxonomy" id="1892852"/>
    <lineage>
        <taxon>Bacteria</taxon>
        <taxon>Bacillati</taxon>
        <taxon>Actinomycetota</taxon>
        <taxon>Actinomycetes</taxon>
        <taxon>Pseudonocardiales</taxon>
        <taxon>Pseudonocardiaceae</taxon>
        <taxon>Solihabitans</taxon>
    </lineage>
</organism>
<keyword evidence="2" id="KW-1185">Reference proteome</keyword>
<dbReference type="Gene3D" id="3.90.226.10">
    <property type="entry name" value="2-enoyl-CoA Hydratase, Chain A, domain 1"/>
    <property type="match status" value="1"/>
</dbReference>
<reference evidence="1 2" key="2">
    <citation type="submission" date="2019-09" db="EMBL/GenBank/DDBJ databases">
        <authorList>
            <person name="Jin C."/>
        </authorList>
    </citation>
    <scope>NUCLEOTIDE SEQUENCE [LARGE SCALE GENOMIC DNA]</scope>
    <source>
        <strain evidence="1 2">AN110305</strain>
    </source>
</reference>
<dbReference type="EMBL" id="VUOB01000074">
    <property type="protein sequence ID" value="KAA2252552.1"/>
    <property type="molecule type" value="Genomic_DNA"/>
</dbReference>
<dbReference type="OrthoDB" id="9775794at2"/>
<dbReference type="Pfam" id="PF00378">
    <property type="entry name" value="ECH_1"/>
    <property type="match status" value="1"/>
</dbReference>
<reference evidence="1 2" key="1">
    <citation type="submission" date="2019-09" db="EMBL/GenBank/DDBJ databases">
        <title>Goodfellowia gen. nov., a new genus of the Pseudonocardineae related to Actinoalloteichus, containing Goodfellowia coeruleoviolacea gen. nov., comb. nov. gen. nov., comb. nov.</title>
        <authorList>
            <person name="Labeda D."/>
        </authorList>
    </citation>
    <scope>NUCLEOTIDE SEQUENCE [LARGE SCALE GENOMIC DNA]</scope>
    <source>
        <strain evidence="1 2">AN110305</strain>
    </source>
</reference>
<comment type="caution">
    <text evidence="1">The sequence shown here is derived from an EMBL/GenBank/DDBJ whole genome shotgun (WGS) entry which is preliminary data.</text>
</comment>
<dbReference type="GO" id="GO:0016853">
    <property type="term" value="F:isomerase activity"/>
    <property type="evidence" value="ECO:0007669"/>
    <property type="project" value="UniProtKB-KW"/>
</dbReference>
<keyword evidence="1" id="KW-0413">Isomerase</keyword>
<dbReference type="CDD" id="cd06558">
    <property type="entry name" value="crotonase-like"/>
    <property type="match status" value="1"/>
</dbReference>
<dbReference type="SUPFAM" id="SSF52096">
    <property type="entry name" value="ClpP/crotonase"/>
    <property type="match status" value="1"/>
</dbReference>